<evidence type="ECO:0000256" key="10">
    <source>
        <dbReference type="ARBA" id="ARBA00023049"/>
    </source>
</evidence>
<evidence type="ECO:0000256" key="2">
    <source>
        <dbReference type="ARBA" id="ARBA00004651"/>
    </source>
</evidence>
<evidence type="ECO:0000256" key="5">
    <source>
        <dbReference type="ARBA" id="ARBA00022692"/>
    </source>
</evidence>
<reference evidence="15" key="1">
    <citation type="submission" date="2016-10" db="EMBL/GenBank/DDBJ databases">
        <authorList>
            <person name="Varghese N."/>
            <person name="Submissions S."/>
        </authorList>
    </citation>
    <scope>NUCLEOTIDE SEQUENCE [LARGE SCALE GENOMIC DNA]</scope>
    <source>
        <strain evidence="15">DSM 44796</strain>
    </source>
</reference>
<dbReference type="Proteomes" id="UP000199682">
    <property type="component" value="Unassembled WGS sequence"/>
</dbReference>
<dbReference type="RefSeq" id="WP_090014752.1">
    <property type="nucleotide sequence ID" value="NZ_FNET01000032.1"/>
</dbReference>
<name>A0A1G9Y0H6_9PSEU</name>
<evidence type="ECO:0000313" key="15">
    <source>
        <dbReference type="Proteomes" id="UP000199682"/>
    </source>
</evidence>
<evidence type="ECO:0000256" key="3">
    <source>
        <dbReference type="ARBA" id="ARBA00022475"/>
    </source>
</evidence>
<evidence type="ECO:0000313" key="14">
    <source>
        <dbReference type="EMBL" id="SDN02548.1"/>
    </source>
</evidence>
<dbReference type="Pfam" id="PF01435">
    <property type="entry name" value="Peptidase_M48"/>
    <property type="match status" value="1"/>
</dbReference>
<gene>
    <name evidence="14" type="ORF">SAMN04488074_1324</name>
</gene>
<evidence type="ECO:0000256" key="1">
    <source>
        <dbReference type="ARBA" id="ARBA00001947"/>
    </source>
</evidence>
<evidence type="ECO:0000256" key="9">
    <source>
        <dbReference type="ARBA" id="ARBA00022989"/>
    </source>
</evidence>
<keyword evidence="5 12" id="KW-0812">Transmembrane</keyword>
<dbReference type="GO" id="GO:0005886">
    <property type="term" value="C:plasma membrane"/>
    <property type="evidence" value="ECO:0007669"/>
    <property type="project" value="UniProtKB-SubCell"/>
</dbReference>
<dbReference type="PANTHER" id="PTHR43221:SF1">
    <property type="entry name" value="PROTEASE HTPX"/>
    <property type="match status" value="1"/>
</dbReference>
<organism evidence="14 15">
    <name type="scientific">Lentzea albidocapillata subsp. violacea</name>
    <dbReference type="NCBI Taxonomy" id="128104"/>
    <lineage>
        <taxon>Bacteria</taxon>
        <taxon>Bacillati</taxon>
        <taxon>Actinomycetota</taxon>
        <taxon>Actinomycetes</taxon>
        <taxon>Pseudonocardiales</taxon>
        <taxon>Pseudonocardiaceae</taxon>
        <taxon>Lentzea</taxon>
    </lineage>
</organism>
<evidence type="ECO:0000256" key="8">
    <source>
        <dbReference type="ARBA" id="ARBA00022833"/>
    </source>
</evidence>
<dbReference type="GO" id="GO:0006508">
    <property type="term" value="P:proteolysis"/>
    <property type="evidence" value="ECO:0007669"/>
    <property type="project" value="UniProtKB-KW"/>
</dbReference>
<sequence length="475" mass="50749">MRAALALVMLAGFFVLAVGIIASLGVLASVLFGRGDVEGGSWLLALALILAAPTLYALVRAIWARPRATGVPLTRATHPELWRHVDELAAIAGTRSPDDIRLVNEANAGVWERRGTRYLELGLPWVAGMTIGELRSVLAHELGHYGGGHTRLSAVTFRAKVALGMMSEQGAGYLSGVLYAWARLYALVAASASRVHERFADEVSVAAAGREASMRSLLRGGPLGVAWADYQRWYVALAVLAGRTPPLLEGFRAYLDHPRRVHQLREIEPLLAAQEPKSVFNSHPPVRERVATIARLSPFTGGVAEAVDERQSWPLLDGTPPEEVAALVGVQGPPITWEELAALAGPALVRQHADLLRHAGRVSKVGETPADVLAALSRAELHKLTGAPVDASLTTEEVHEAAVDAVTELLGCMVADLLVTAGRATLELNWGGLFVLRMPDGAAVYPEDLVAPAVRDANQVPDVRFRLQALGVDGL</sequence>
<keyword evidence="7" id="KW-0378">Hydrolase</keyword>
<feature type="domain" description="Peptidase M48" evidence="13">
    <location>
        <begin position="79"/>
        <end position="294"/>
    </location>
</feature>
<evidence type="ECO:0000256" key="4">
    <source>
        <dbReference type="ARBA" id="ARBA00022670"/>
    </source>
</evidence>
<evidence type="ECO:0000256" key="7">
    <source>
        <dbReference type="ARBA" id="ARBA00022801"/>
    </source>
</evidence>
<proteinExistence type="predicted"/>
<comment type="subcellular location">
    <subcellularLocation>
        <location evidence="2">Cell membrane</location>
        <topology evidence="2">Multi-pass membrane protein</topology>
    </subcellularLocation>
</comment>
<dbReference type="GO" id="GO:0004222">
    <property type="term" value="F:metalloendopeptidase activity"/>
    <property type="evidence" value="ECO:0007669"/>
    <property type="project" value="InterPro"/>
</dbReference>
<keyword evidence="6" id="KW-0479">Metal-binding</keyword>
<dbReference type="CDD" id="cd07328">
    <property type="entry name" value="M48_Ste24p_like"/>
    <property type="match status" value="1"/>
</dbReference>
<feature type="transmembrane region" description="Helical" evidence="12">
    <location>
        <begin position="7"/>
        <end position="33"/>
    </location>
</feature>
<keyword evidence="11 12" id="KW-0472">Membrane</keyword>
<dbReference type="Gene3D" id="3.30.2010.10">
    <property type="entry name" value="Metalloproteases ('zincins'), catalytic domain"/>
    <property type="match status" value="1"/>
</dbReference>
<dbReference type="InterPro" id="IPR001915">
    <property type="entry name" value="Peptidase_M48"/>
</dbReference>
<keyword evidence="8" id="KW-0862">Zinc</keyword>
<evidence type="ECO:0000259" key="13">
    <source>
        <dbReference type="Pfam" id="PF01435"/>
    </source>
</evidence>
<protein>
    <submittedName>
        <fullName evidence="14">Zn-dependent protease with chaperone function</fullName>
    </submittedName>
</protein>
<keyword evidence="4 14" id="KW-0645">Protease</keyword>
<keyword evidence="3" id="KW-1003">Cell membrane</keyword>
<evidence type="ECO:0000256" key="12">
    <source>
        <dbReference type="SAM" id="Phobius"/>
    </source>
</evidence>
<dbReference type="AlphaFoldDB" id="A0A1G9Y0H6"/>
<comment type="cofactor">
    <cofactor evidence="1">
        <name>Zn(2+)</name>
        <dbReference type="ChEBI" id="CHEBI:29105"/>
    </cofactor>
</comment>
<keyword evidence="10" id="KW-0482">Metalloprotease</keyword>
<dbReference type="EMBL" id="FNET01000032">
    <property type="protein sequence ID" value="SDN02548.1"/>
    <property type="molecule type" value="Genomic_DNA"/>
</dbReference>
<keyword evidence="9 12" id="KW-1133">Transmembrane helix</keyword>
<dbReference type="GO" id="GO:0046872">
    <property type="term" value="F:metal ion binding"/>
    <property type="evidence" value="ECO:0007669"/>
    <property type="project" value="UniProtKB-KW"/>
</dbReference>
<dbReference type="InterPro" id="IPR050083">
    <property type="entry name" value="HtpX_protease"/>
</dbReference>
<accession>A0A1G9Y0H6</accession>
<dbReference type="PANTHER" id="PTHR43221">
    <property type="entry name" value="PROTEASE HTPX"/>
    <property type="match status" value="1"/>
</dbReference>
<feature type="transmembrane region" description="Helical" evidence="12">
    <location>
        <begin position="39"/>
        <end position="59"/>
    </location>
</feature>
<evidence type="ECO:0000256" key="11">
    <source>
        <dbReference type="ARBA" id="ARBA00023136"/>
    </source>
</evidence>
<evidence type="ECO:0000256" key="6">
    <source>
        <dbReference type="ARBA" id="ARBA00022723"/>
    </source>
</evidence>